<sequence>MQVVADDCITTKGYLRDVSLRSSLGDPTEHQLFVFLVIYTLWFVRGLGTQHLRFHLERACYEFKMADVGWVHYCLSRLTCTNEYFIIKFGEQVASTEGIALVVLDTTPGKIPFNMLNSI</sequence>
<keyword evidence="1" id="KW-1133">Transmembrane helix</keyword>
<protein>
    <submittedName>
        <fullName evidence="2">Uncharacterized protein</fullName>
    </submittedName>
</protein>
<evidence type="ECO:0000313" key="3">
    <source>
        <dbReference type="Proteomes" id="UP000215914"/>
    </source>
</evidence>
<accession>A0A251SG31</accession>
<keyword evidence="1" id="KW-0472">Membrane</keyword>
<dbReference type="EMBL" id="CM007903">
    <property type="protein sequence ID" value="OTF97787.1"/>
    <property type="molecule type" value="Genomic_DNA"/>
</dbReference>
<feature type="transmembrane region" description="Helical" evidence="1">
    <location>
        <begin position="30"/>
        <end position="48"/>
    </location>
</feature>
<dbReference type="AlphaFoldDB" id="A0A251SG31"/>
<gene>
    <name evidence="2" type="ORF">HannXRQ_Chr14g0438491</name>
</gene>
<evidence type="ECO:0000256" key="1">
    <source>
        <dbReference type="SAM" id="Phobius"/>
    </source>
</evidence>
<evidence type="ECO:0000313" key="2">
    <source>
        <dbReference type="EMBL" id="OTF97787.1"/>
    </source>
</evidence>
<name>A0A251SG31_HELAN</name>
<keyword evidence="1" id="KW-0812">Transmembrane</keyword>
<proteinExistence type="predicted"/>
<dbReference type="Proteomes" id="UP000215914">
    <property type="component" value="Chromosome 14"/>
</dbReference>
<keyword evidence="3" id="KW-1185">Reference proteome</keyword>
<organism evidence="2 3">
    <name type="scientific">Helianthus annuus</name>
    <name type="common">Common sunflower</name>
    <dbReference type="NCBI Taxonomy" id="4232"/>
    <lineage>
        <taxon>Eukaryota</taxon>
        <taxon>Viridiplantae</taxon>
        <taxon>Streptophyta</taxon>
        <taxon>Embryophyta</taxon>
        <taxon>Tracheophyta</taxon>
        <taxon>Spermatophyta</taxon>
        <taxon>Magnoliopsida</taxon>
        <taxon>eudicotyledons</taxon>
        <taxon>Gunneridae</taxon>
        <taxon>Pentapetalae</taxon>
        <taxon>asterids</taxon>
        <taxon>campanulids</taxon>
        <taxon>Asterales</taxon>
        <taxon>Asteraceae</taxon>
        <taxon>Asteroideae</taxon>
        <taxon>Heliantheae alliance</taxon>
        <taxon>Heliantheae</taxon>
        <taxon>Helianthus</taxon>
    </lineage>
</organism>
<reference evidence="3" key="1">
    <citation type="journal article" date="2017" name="Nature">
        <title>The sunflower genome provides insights into oil metabolism, flowering and Asterid evolution.</title>
        <authorList>
            <person name="Badouin H."/>
            <person name="Gouzy J."/>
            <person name="Grassa C.J."/>
            <person name="Murat F."/>
            <person name="Staton S.E."/>
            <person name="Cottret L."/>
            <person name="Lelandais-Briere C."/>
            <person name="Owens G.L."/>
            <person name="Carrere S."/>
            <person name="Mayjonade B."/>
            <person name="Legrand L."/>
            <person name="Gill N."/>
            <person name="Kane N.C."/>
            <person name="Bowers J.E."/>
            <person name="Hubner S."/>
            <person name="Bellec A."/>
            <person name="Berard A."/>
            <person name="Berges H."/>
            <person name="Blanchet N."/>
            <person name="Boniface M.C."/>
            <person name="Brunel D."/>
            <person name="Catrice O."/>
            <person name="Chaidir N."/>
            <person name="Claudel C."/>
            <person name="Donnadieu C."/>
            <person name="Faraut T."/>
            <person name="Fievet G."/>
            <person name="Helmstetter N."/>
            <person name="King M."/>
            <person name="Knapp S.J."/>
            <person name="Lai Z."/>
            <person name="Le Paslier M.C."/>
            <person name="Lippi Y."/>
            <person name="Lorenzon L."/>
            <person name="Mandel J.R."/>
            <person name="Marage G."/>
            <person name="Marchand G."/>
            <person name="Marquand E."/>
            <person name="Bret-Mestries E."/>
            <person name="Morien E."/>
            <person name="Nambeesan S."/>
            <person name="Nguyen T."/>
            <person name="Pegot-Espagnet P."/>
            <person name="Pouilly N."/>
            <person name="Raftis F."/>
            <person name="Sallet E."/>
            <person name="Schiex T."/>
            <person name="Thomas J."/>
            <person name="Vandecasteele C."/>
            <person name="Vares D."/>
            <person name="Vear F."/>
            <person name="Vautrin S."/>
            <person name="Crespi M."/>
            <person name="Mangin B."/>
            <person name="Burke J.M."/>
            <person name="Salse J."/>
            <person name="Munos S."/>
            <person name="Vincourt P."/>
            <person name="Rieseberg L.H."/>
            <person name="Langlade N.B."/>
        </authorList>
    </citation>
    <scope>NUCLEOTIDE SEQUENCE [LARGE SCALE GENOMIC DNA]</scope>
    <source>
        <strain evidence="3">cv. SF193</strain>
    </source>
</reference>
<dbReference type="InParanoid" id="A0A251SG31"/>